<evidence type="ECO:0000256" key="4">
    <source>
        <dbReference type="ARBA" id="ARBA00022692"/>
    </source>
</evidence>
<dbReference type="GO" id="GO:0005741">
    <property type="term" value="C:mitochondrial outer membrane"/>
    <property type="evidence" value="ECO:0007669"/>
    <property type="project" value="UniProtKB-SubCell"/>
</dbReference>
<evidence type="ECO:0000256" key="6">
    <source>
        <dbReference type="ARBA" id="ARBA00022787"/>
    </source>
</evidence>
<dbReference type="Gene3D" id="1.50.40.10">
    <property type="entry name" value="Mitochondrial carrier domain"/>
    <property type="match status" value="1"/>
</dbReference>
<evidence type="ECO:0000256" key="3">
    <source>
        <dbReference type="ARBA" id="ARBA00022448"/>
    </source>
</evidence>
<keyword evidence="6" id="KW-1000">Mitochondrion outer membrane</keyword>
<keyword evidence="7" id="KW-1133">Transmembrane helix</keyword>
<name>A0A8D8XAG5_9HEMI</name>
<evidence type="ECO:0000256" key="8">
    <source>
        <dbReference type="ARBA" id="ARBA00023128"/>
    </source>
</evidence>
<evidence type="ECO:0000256" key="2">
    <source>
        <dbReference type="ARBA" id="ARBA00006375"/>
    </source>
</evidence>
<dbReference type="EMBL" id="HBUF01285899">
    <property type="protein sequence ID" value="CAG6688263.1"/>
    <property type="molecule type" value="Transcribed_RNA"/>
</dbReference>
<proteinExistence type="inferred from homology"/>
<evidence type="ECO:0000256" key="11">
    <source>
        <dbReference type="RuleBase" id="RU000488"/>
    </source>
</evidence>
<dbReference type="SUPFAM" id="SSF103506">
    <property type="entry name" value="Mitochondrial carrier"/>
    <property type="match status" value="1"/>
</dbReference>
<evidence type="ECO:0000256" key="7">
    <source>
        <dbReference type="ARBA" id="ARBA00022989"/>
    </source>
</evidence>
<feature type="compositionally biased region" description="Polar residues" evidence="12">
    <location>
        <begin position="444"/>
        <end position="458"/>
    </location>
</feature>
<protein>
    <submittedName>
        <fullName evidence="13">Solute carrier family 25 member 46</fullName>
    </submittedName>
</protein>
<accession>A0A8D8XAG5</accession>
<keyword evidence="3 11" id="KW-0813">Transport</keyword>
<dbReference type="PANTHER" id="PTHR21252">
    <property type="entry name" value="TB1 PROTEIN-RELATED"/>
    <property type="match status" value="1"/>
</dbReference>
<evidence type="ECO:0000256" key="5">
    <source>
        <dbReference type="ARBA" id="ARBA00022737"/>
    </source>
</evidence>
<dbReference type="Pfam" id="PF00153">
    <property type="entry name" value="Mito_carr"/>
    <property type="match status" value="1"/>
</dbReference>
<organism evidence="13">
    <name type="scientific">Cacopsylla melanoneura</name>
    <dbReference type="NCBI Taxonomy" id="428564"/>
    <lineage>
        <taxon>Eukaryota</taxon>
        <taxon>Metazoa</taxon>
        <taxon>Ecdysozoa</taxon>
        <taxon>Arthropoda</taxon>
        <taxon>Hexapoda</taxon>
        <taxon>Insecta</taxon>
        <taxon>Pterygota</taxon>
        <taxon>Neoptera</taxon>
        <taxon>Paraneoptera</taxon>
        <taxon>Hemiptera</taxon>
        <taxon>Sternorrhyncha</taxon>
        <taxon>Psylloidea</taxon>
        <taxon>Psyllidae</taxon>
        <taxon>Psyllinae</taxon>
        <taxon>Cacopsylla</taxon>
    </lineage>
</organism>
<comment type="subcellular location">
    <subcellularLocation>
        <location evidence="1">Mitochondrion outer membrane</location>
        <topology evidence="1">Multi-pass membrane protein</topology>
    </subcellularLocation>
</comment>
<dbReference type="PROSITE" id="PS50920">
    <property type="entry name" value="SOLCAR"/>
    <property type="match status" value="1"/>
</dbReference>
<keyword evidence="5" id="KW-0677">Repeat</keyword>
<evidence type="ECO:0000256" key="9">
    <source>
        <dbReference type="ARBA" id="ARBA00023136"/>
    </source>
</evidence>
<feature type="repeat" description="Solcar" evidence="10">
    <location>
        <begin position="276"/>
        <end position="378"/>
    </location>
</feature>
<evidence type="ECO:0000256" key="12">
    <source>
        <dbReference type="SAM" id="MobiDB-lite"/>
    </source>
</evidence>
<evidence type="ECO:0000256" key="10">
    <source>
        <dbReference type="PROSITE-ProRule" id="PRU00282"/>
    </source>
</evidence>
<dbReference type="InterPro" id="IPR018108">
    <property type="entry name" value="MCP_transmembrane"/>
</dbReference>
<reference evidence="13" key="1">
    <citation type="submission" date="2021-05" db="EMBL/GenBank/DDBJ databases">
        <authorList>
            <person name="Alioto T."/>
            <person name="Alioto T."/>
            <person name="Gomez Garrido J."/>
        </authorList>
    </citation>
    <scope>NUCLEOTIDE SEQUENCE</scope>
</reference>
<dbReference type="AlphaFoldDB" id="A0A8D8XAG5"/>
<comment type="similarity">
    <text evidence="2 11">Belongs to the mitochondrial carrier (TC 2.A.29) family.</text>
</comment>
<dbReference type="InterPro" id="IPR023395">
    <property type="entry name" value="MCP_dom_sf"/>
</dbReference>
<evidence type="ECO:0000313" key="13">
    <source>
        <dbReference type="EMBL" id="CAG6688263.1"/>
    </source>
</evidence>
<feature type="region of interest" description="Disordered" evidence="12">
    <location>
        <begin position="444"/>
        <end position="486"/>
    </location>
</feature>
<keyword evidence="9 10" id="KW-0472">Membrane</keyword>
<sequence>MAGHRDMESFRNMYAEMSPSVVRDSSNDQYTYKRIRPQELNIQHRKHVPQSLDEINSQEHDALVQKWAGSGLTIVSLLTENLLCHPFIVLRRQCQVHYSSLNYRLEPLSIVPITIRMLRRQQASSLWKGVGSVLIVRGMTLAVEDVVSKFSPLSKEWNVATLSSLGQHLLLKCLSLALTCPFYSASLVETVQSDIASERPGIFDVFRDGLCRILVWGSPQQGRMLPVWVLVVPTVVLGLLRYLVNILVHKVSYTVISDYNQRKHTRWGAIPKYSDSDSDTEVYAGFSALVVSDVLLYPFETVVHRLHLQGTRTIIDNLDTGYSVLPILTSYRGAIDCYHTIMGEEGRWGLYKGFGALILQFIAHAAVIRITKTIITHVTALLRSPARPTQTKPATPAVVQYTSSGPSTEQQAYYQPLSGAQWSASNVSSGEQFINPYVNSVPSTEQTYSLSSNQQSAYSRPPSSPEIRQRATQSSRSAAGYDSDEF</sequence>
<evidence type="ECO:0000256" key="1">
    <source>
        <dbReference type="ARBA" id="ARBA00004374"/>
    </source>
</evidence>
<keyword evidence="4 10" id="KW-0812">Transmembrane</keyword>
<dbReference type="GO" id="GO:0090149">
    <property type="term" value="P:mitochondrial membrane fission"/>
    <property type="evidence" value="ECO:0007669"/>
    <property type="project" value="InterPro"/>
</dbReference>
<dbReference type="PANTHER" id="PTHR21252:SF2">
    <property type="entry name" value="MITOCHONDRIAL OUTER MEMBRANE PROTEIN SLC25A46"/>
    <property type="match status" value="1"/>
</dbReference>
<dbReference type="InterPro" id="IPR039158">
    <property type="entry name" value="SLC25A46"/>
</dbReference>
<keyword evidence="8" id="KW-0496">Mitochondrion</keyword>